<comment type="caution">
    <text evidence="1">The sequence shown here is derived from an EMBL/GenBank/DDBJ whole genome shotgun (WGS) entry which is preliminary data.</text>
</comment>
<organism evidence="1 2">
    <name type="scientific">Candidatus Nealsonbacteria bacterium RIFOXYB1_FULL_40_15</name>
    <dbReference type="NCBI Taxonomy" id="1801677"/>
    <lineage>
        <taxon>Bacteria</taxon>
        <taxon>Candidatus Nealsoniibacteriota</taxon>
    </lineage>
</organism>
<accession>A0A1G2ENN4</accession>
<dbReference type="Pfam" id="PF13597">
    <property type="entry name" value="NRDD"/>
    <property type="match status" value="1"/>
</dbReference>
<dbReference type="InterPro" id="IPR012833">
    <property type="entry name" value="NrdD"/>
</dbReference>
<proteinExistence type="predicted"/>
<dbReference type="GO" id="GO:0008998">
    <property type="term" value="F:ribonucleoside-triphosphate reductase (thioredoxin) activity"/>
    <property type="evidence" value="ECO:0007669"/>
    <property type="project" value="InterPro"/>
</dbReference>
<evidence type="ECO:0000313" key="2">
    <source>
        <dbReference type="Proteomes" id="UP000177740"/>
    </source>
</evidence>
<evidence type="ECO:0000313" key="1">
    <source>
        <dbReference type="EMBL" id="OGZ27403.1"/>
    </source>
</evidence>
<reference evidence="1 2" key="1">
    <citation type="journal article" date="2016" name="Nat. Commun.">
        <title>Thousands of microbial genomes shed light on interconnected biogeochemical processes in an aquifer system.</title>
        <authorList>
            <person name="Anantharaman K."/>
            <person name="Brown C.T."/>
            <person name="Hug L.A."/>
            <person name="Sharon I."/>
            <person name="Castelle C.J."/>
            <person name="Probst A.J."/>
            <person name="Thomas B.C."/>
            <person name="Singh A."/>
            <person name="Wilkins M.J."/>
            <person name="Karaoz U."/>
            <person name="Brodie E.L."/>
            <person name="Williams K.H."/>
            <person name="Hubbard S.S."/>
            <person name="Banfield J.F."/>
        </authorList>
    </citation>
    <scope>NUCLEOTIDE SEQUENCE [LARGE SCALE GENOMIC DNA]</scope>
</reference>
<protein>
    <submittedName>
        <fullName evidence="1">Uncharacterized protein</fullName>
    </submittedName>
</protein>
<sequence>MENAKIACYDCKKELEDGLTLVYDDSGKKITVYKCKECYKKNTSLSNFRKCEVYSRIVGYIRPVGQWHIGKKQEYSERKEYKQNI</sequence>
<dbReference type="AlphaFoldDB" id="A0A1G2ENN4"/>
<dbReference type="EMBL" id="MHMM01000006">
    <property type="protein sequence ID" value="OGZ27403.1"/>
    <property type="molecule type" value="Genomic_DNA"/>
</dbReference>
<name>A0A1G2ENN4_9BACT</name>
<gene>
    <name evidence="1" type="ORF">A2365_02930</name>
</gene>
<dbReference type="STRING" id="1801677.A2365_02930"/>
<dbReference type="Proteomes" id="UP000177740">
    <property type="component" value="Unassembled WGS sequence"/>
</dbReference>
<dbReference type="GO" id="GO:0006260">
    <property type="term" value="P:DNA replication"/>
    <property type="evidence" value="ECO:0007669"/>
    <property type="project" value="InterPro"/>
</dbReference>